<dbReference type="Proteomes" id="UP000799118">
    <property type="component" value="Unassembled WGS sequence"/>
</dbReference>
<dbReference type="AlphaFoldDB" id="A0A6A4HJI7"/>
<name>A0A6A4HJI7_9AGAR</name>
<dbReference type="OrthoDB" id="2882490at2759"/>
<reference evidence="1" key="1">
    <citation type="journal article" date="2019" name="Environ. Microbiol.">
        <title>Fungal ecological strategies reflected in gene transcription - a case study of two litter decomposers.</title>
        <authorList>
            <person name="Barbi F."/>
            <person name="Kohler A."/>
            <person name="Barry K."/>
            <person name="Baskaran P."/>
            <person name="Daum C."/>
            <person name="Fauchery L."/>
            <person name="Ihrmark K."/>
            <person name="Kuo A."/>
            <person name="LaButti K."/>
            <person name="Lipzen A."/>
            <person name="Morin E."/>
            <person name="Grigoriev I.V."/>
            <person name="Henrissat B."/>
            <person name="Lindahl B."/>
            <person name="Martin F."/>
        </authorList>
    </citation>
    <scope>NUCLEOTIDE SEQUENCE</scope>
    <source>
        <strain evidence="1">JB14</strain>
    </source>
</reference>
<accession>A0A6A4HJI7</accession>
<proteinExistence type="predicted"/>
<protein>
    <recommendedName>
        <fullName evidence="3">F-box domain-containing protein</fullName>
    </recommendedName>
</protein>
<dbReference type="Gene3D" id="3.80.10.10">
    <property type="entry name" value="Ribonuclease Inhibitor"/>
    <property type="match status" value="1"/>
</dbReference>
<evidence type="ECO:0008006" key="3">
    <source>
        <dbReference type="Google" id="ProtNLM"/>
    </source>
</evidence>
<gene>
    <name evidence="1" type="ORF">BT96DRAFT_995409</name>
</gene>
<dbReference type="EMBL" id="ML769491">
    <property type="protein sequence ID" value="KAE9397850.1"/>
    <property type="molecule type" value="Genomic_DNA"/>
</dbReference>
<sequence>MVEPLPNELIEDILDNLYFDKATLLNCALVGRAWVRPSQRGIFREIILEWPAKQEYFATLIGAYVKATARLDSLFAEKPYLASYVRSLELRRFIYFATDTSDLHTATVDVVRRLSNVNNLSFVHVRWECLSSLLQAALAEICKTPSVTRFSTFDFYIPRFAELASLLSHMGSLRVLDAGGAIYYDPYPLPNILSTLGIHPPRSIQLDELGLSNGRRFIDWFQQDSCPFGIRNLKSFEIPSRAMDTLQYFGTSITELTLHGYYPVNPRSSEHVHLRYTPNLRKLSLLNLRRKDHSIFWIKALFEPLLNSKGNIPPLQHLTIGLCFTDTWESHRWLLWVVIDRLFEELSEKPEFVSFETVHFKLGTAQGIPGGVSKLLRDYLPFLEESGKLVVEMVEDDYI</sequence>
<evidence type="ECO:0000313" key="1">
    <source>
        <dbReference type="EMBL" id="KAE9397850.1"/>
    </source>
</evidence>
<keyword evidence="2" id="KW-1185">Reference proteome</keyword>
<dbReference type="InterPro" id="IPR032675">
    <property type="entry name" value="LRR_dom_sf"/>
</dbReference>
<evidence type="ECO:0000313" key="2">
    <source>
        <dbReference type="Proteomes" id="UP000799118"/>
    </source>
</evidence>
<dbReference type="SUPFAM" id="SSF52047">
    <property type="entry name" value="RNI-like"/>
    <property type="match status" value="1"/>
</dbReference>
<organism evidence="1 2">
    <name type="scientific">Gymnopus androsaceus JB14</name>
    <dbReference type="NCBI Taxonomy" id="1447944"/>
    <lineage>
        <taxon>Eukaryota</taxon>
        <taxon>Fungi</taxon>
        <taxon>Dikarya</taxon>
        <taxon>Basidiomycota</taxon>
        <taxon>Agaricomycotina</taxon>
        <taxon>Agaricomycetes</taxon>
        <taxon>Agaricomycetidae</taxon>
        <taxon>Agaricales</taxon>
        <taxon>Marasmiineae</taxon>
        <taxon>Omphalotaceae</taxon>
        <taxon>Gymnopus</taxon>
    </lineage>
</organism>